<sequence>MLRPATYTFKRSLGTYSLPVNKTLEILKATNANFEGLFSHDALNQLWFKQGASITSNLNQHLTQAHEFKDKELTLAELIHATSNKPDLVHVQKNAAKLHNLIAFFENLRPLTGPHDISKPGPESLLSTPSDKFTNVPTDENLVDWISHSFGSMQEFRNLVINTAHAIKGDGTVWLVAESTVSQTHLNRSSAVSSSPTYHNLALIATYNHGVVDDSERSGQISRMKNLFDEGDVTREGEGKDEGEGNGEEEGKQSAKKTPPPPPPVDLKLGTAEQAELDHAYVNKKLIPALAIDASPRNYLIDYGVYGKQQYLDNCWECIDWDVVSRRLPPRTKQAFIV</sequence>
<evidence type="ECO:0000256" key="2">
    <source>
        <dbReference type="SAM" id="MobiDB-lite"/>
    </source>
</evidence>
<dbReference type="GeneID" id="92208473"/>
<feature type="compositionally biased region" description="Basic and acidic residues" evidence="2">
    <location>
        <begin position="226"/>
        <end position="253"/>
    </location>
</feature>
<evidence type="ECO:0000256" key="1">
    <source>
        <dbReference type="ARBA" id="ARBA00037226"/>
    </source>
</evidence>
<feature type="domain" description="Manganese/iron superoxide dismutase C-terminal" evidence="3">
    <location>
        <begin position="140"/>
        <end position="186"/>
    </location>
</feature>
<dbReference type="Gene3D" id="3.55.40.20">
    <property type="entry name" value="Iron/manganese superoxide dismutase, C-terminal domain"/>
    <property type="match status" value="1"/>
</dbReference>
<proteinExistence type="predicted"/>
<protein>
    <recommendedName>
        <fullName evidence="3">Manganese/iron superoxide dismutase C-terminal domain-containing protein</fullName>
    </recommendedName>
</protein>
<gene>
    <name evidence="4" type="ORF">LODBEIA_P32770</name>
</gene>
<evidence type="ECO:0000259" key="3">
    <source>
        <dbReference type="Pfam" id="PF02777"/>
    </source>
</evidence>
<accession>A0ABP0ZLM5</accession>
<feature type="domain" description="Manganese/iron superoxide dismutase C-terminal" evidence="3">
    <location>
        <begin position="271"/>
        <end position="327"/>
    </location>
</feature>
<keyword evidence="5" id="KW-1185">Reference proteome</keyword>
<name>A0ABP0ZLM5_9ASCO</name>
<comment type="function">
    <text evidence="1">Component of the mitochondrial ribosome (mitoribosome), a dedicated translation machinery responsible for the synthesis of mitochondrial genome-encoded proteins, including at least some of the essential transmembrane subunits of the mitochondrial respiratory chain. The mitoribosomes are attached to the mitochondrial inner membrane and translation products are cotranslationally integrated into the membrane.</text>
</comment>
<reference evidence="4 5" key="1">
    <citation type="submission" date="2024-03" db="EMBL/GenBank/DDBJ databases">
        <authorList>
            <person name="Brejova B."/>
        </authorList>
    </citation>
    <scope>NUCLEOTIDE SEQUENCE [LARGE SCALE GENOMIC DNA]</scope>
    <source>
        <strain evidence="4 5">CBS 14171</strain>
    </source>
</reference>
<dbReference type="InterPro" id="IPR036314">
    <property type="entry name" value="SOD_C_sf"/>
</dbReference>
<evidence type="ECO:0000313" key="4">
    <source>
        <dbReference type="EMBL" id="CAK9439053.1"/>
    </source>
</evidence>
<dbReference type="RefSeq" id="XP_066830215.1">
    <property type="nucleotide sequence ID" value="XM_066973369.1"/>
</dbReference>
<organism evidence="4 5">
    <name type="scientific">Lodderomyces beijingensis</name>
    <dbReference type="NCBI Taxonomy" id="1775926"/>
    <lineage>
        <taxon>Eukaryota</taxon>
        <taxon>Fungi</taxon>
        <taxon>Dikarya</taxon>
        <taxon>Ascomycota</taxon>
        <taxon>Saccharomycotina</taxon>
        <taxon>Pichiomycetes</taxon>
        <taxon>Debaryomycetaceae</taxon>
        <taxon>Candida/Lodderomyces clade</taxon>
        <taxon>Lodderomyces</taxon>
    </lineage>
</organism>
<evidence type="ECO:0000313" key="5">
    <source>
        <dbReference type="Proteomes" id="UP001497383"/>
    </source>
</evidence>
<dbReference type="Proteomes" id="UP001497383">
    <property type="component" value="Chromosome 4"/>
</dbReference>
<dbReference type="InterPro" id="IPR019832">
    <property type="entry name" value="Mn/Fe_SOD_C"/>
</dbReference>
<dbReference type="SUPFAM" id="SSF54719">
    <property type="entry name" value="Fe,Mn superoxide dismutase (SOD), C-terminal domain"/>
    <property type="match status" value="1"/>
</dbReference>
<feature type="region of interest" description="Disordered" evidence="2">
    <location>
        <begin position="223"/>
        <end position="267"/>
    </location>
</feature>
<dbReference type="EMBL" id="OZ022408">
    <property type="protein sequence ID" value="CAK9439053.1"/>
    <property type="molecule type" value="Genomic_DNA"/>
</dbReference>
<dbReference type="PANTHER" id="PTHR43595">
    <property type="entry name" value="37S RIBOSOMAL PROTEIN S26, MITOCHONDRIAL"/>
    <property type="match status" value="1"/>
</dbReference>
<dbReference type="Pfam" id="PF02777">
    <property type="entry name" value="Sod_Fe_C"/>
    <property type="match status" value="2"/>
</dbReference>
<dbReference type="PANTHER" id="PTHR43595:SF1">
    <property type="entry name" value="SMALL RIBOSOMAL SUBUNIT PROTEIN MS43"/>
    <property type="match status" value="1"/>
</dbReference>